<evidence type="ECO:0000256" key="1">
    <source>
        <dbReference type="ARBA" id="ARBA00004123"/>
    </source>
</evidence>
<dbReference type="OrthoDB" id="3358371at2759"/>
<evidence type="ECO:0000313" key="9">
    <source>
        <dbReference type="Proteomes" id="UP000801428"/>
    </source>
</evidence>
<evidence type="ECO:0000313" key="8">
    <source>
        <dbReference type="EMBL" id="KAF2993523.1"/>
    </source>
</evidence>
<feature type="domain" description="NmrA-like" evidence="7">
    <location>
        <begin position="6"/>
        <end position="325"/>
    </location>
</feature>
<keyword evidence="3" id="KW-0597">Phosphoprotein</keyword>
<dbReference type="SUPFAM" id="SSF51735">
    <property type="entry name" value="NAD(P)-binding Rossmann-fold domains"/>
    <property type="match status" value="1"/>
</dbReference>
<dbReference type="Pfam" id="PF05368">
    <property type="entry name" value="NmrA"/>
    <property type="match status" value="1"/>
</dbReference>
<dbReference type="Gene3D" id="3.40.50.720">
    <property type="entry name" value="NAD(P)-binding Rossmann-like Domain"/>
    <property type="match status" value="1"/>
</dbReference>
<dbReference type="SUPFAM" id="SSF88697">
    <property type="entry name" value="PUA domain-like"/>
    <property type="match status" value="1"/>
</dbReference>
<dbReference type="InterPro" id="IPR052181">
    <property type="entry name" value="5hmC_binding"/>
</dbReference>
<comment type="caution">
    <text evidence="8">The sequence shown here is derived from an EMBL/GenBank/DDBJ whole genome shotgun (WGS) entry which is preliminary data.</text>
</comment>
<feature type="region of interest" description="Disordered" evidence="5">
    <location>
        <begin position="343"/>
        <end position="426"/>
    </location>
</feature>
<evidence type="ECO:0000256" key="2">
    <source>
        <dbReference type="ARBA" id="ARBA00014654"/>
    </source>
</evidence>
<protein>
    <recommendedName>
        <fullName evidence="2">Thymocyte nuclear protein 1</fullName>
    </recommendedName>
</protein>
<gene>
    <name evidence="8" type="ORF">E8E13_001873</name>
</gene>
<dbReference type="InterPro" id="IPR015947">
    <property type="entry name" value="PUA-like_sf"/>
</dbReference>
<proteinExistence type="predicted"/>
<keyword evidence="4" id="KW-0539">Nucleus</keyword>
<feature type="compositionally biased region" description="Basic residues" evidence="5">
    <location>
        <begin position="358"/>
        <end position="370"/>
    </location>
</feature>
<comment type="subcellular location">
    <subcellularLocation>
        <location evidence="1">Nucleus</location>
    </subcellularLocation>
</comment>
<evidence type="ECO:0000256" key="5">
    <source>
        <dbReference type="SAM" id="MobiDB-lite"/>
    </source>
</evidence>
<evidence type="ECO:0000256" key="4">
    <source>
        <dbReference type="ARBA" id="ARBA00023242"/>
    </source>
</evidence>
<dbReference type="FunFam" id="3.10.590.10:FF:000003">
    <property type="entry name" value="Thymocyte nuclear protein 1"/>
    <property type="match status" value="1"/>
</dbReference>
<dbReference type="InterPro" id="IPR008030">
    <property type="entry name" value="NmrA-like"/>
</dbReference>
<dbReference type="Pfam" id="PF01878">
    <property type="entry name" value="EVE"/>
    <property type="match status" value="1"/>
</dbReference>
<dbReference type="InterPro" id="IPR002740">
    <property type="entry name" value="EVE_domain"/>
</dbReference>
<dbReference type="AlphaFoldDB" id="A0A9P4T3T5"/>
<keyword evidence="9" id="KW-1185">Reference proteome</keyword>
<dbReference type="InterPro" id="IPR047197">
    <property type="entry name" value="THYN1-like_EVE"/>
</dbReference>
<evidence type="ECO:0000256" key="3">
    <source>
        <dbReference type="ARBA" id="ARBA00022553"/>
    </source>
</evidence>
<accession>A0A9P4T3T5</accession>
<dbReference type="Gene3D" id="3.10.590.10">
    <property type="entry name" value="ph1033 like domains"/>
    <property type="match status" value="1"/>
</dbReference>
<evidence type="ECO:0000259" key="6">
    <source>
        <dbReference type="Pfam" id="PF01878"/>
    </source>
</evidence>
<name>A0A9P4T3T5_CURKU</name>
<organism evidence="8 9">
    <name type="scientific">Curvularia kusanoi</name>
    <name type="common">Cochliobolus kusanoi</name>
    <dbReference type="NCBI Taxonomy" id="90978"/>
    <lineage>
        <taxon>Eukaryota</taxon>
        <taxon>Fungi</taxon>
        <taxon>Dikarya</taxon>
        <taxon>Ascomycota</taxon>
        <taxon>Pezizomycotina</taxon>
        <taxon>Dothideomycetes</taxon>
        <taxon>Pleosporomycetidae</taxon>
        <taxon>Pleosporales</taxon>
        <taxon>Pleosporineae</taxon>
        <taxon>Pleosporaceae</taxon>
        <taxon>Curvularia</taxon>
    </lineage>
</organism>
<dbReference type="PANTHER" id="PTHR14087">
    <property type="entry name" value="THYMOCYTE NUCLEAR PROTEIN 1"/>
    <property type="match status" value="1"/>
</dbReference>
<dbReference type="GO" id="GO:0005634">
    <property type="term" value="C:nucleus"/>
    <property type="evidence" value="ECO:0007669"/>
    <property type="project" value="UniProtKB-SubCell"/>
</dbReference>
<dbReference type="CDD" id="cd21133">
    <property type="entry name" value="EVE"/>
    <property type="match status" value="1"/>
</dbReference>
<feature type="domain" description="EVE" evidence="6">
    <location>
        <begin position="433"/>
        <end position="591"/>
    </location>
</feature>
<dbReference type="EMBL" id="SWKU01000051">
    <property type="protein sequence ID" value="KAF2993523.1"/>
    <property type="molecule type" value="Genomic_DNA"/>
</dbReference>
<dbReference type="InterPro" id="IPR036291">
    <property type="entry name" value="NAD(P)-bd_dom_sf"/>
</dbReference>
<reference evidence="8" key="1">
    <citation type="submission" date="2019-04" db="EMBL/GenBank/DDBJ databases">
        <title>Sequencing of skin fungus with MAO and IRED activity.</title>
        <authorList>
            <person name="Marsaioli A.J."/>
            <person name="Bonatto J.M.C."/>
            <person name="Reis Junior O."/>
        </authorList>
    </citation>
    <scope>NUCLEOTIDE SEQUENCE</scope>
    <source>
        <strain evidence="8">30M1</strain>
    </source>
</reference>
<dbReference type="Gene3D" id="3.90.25.10">
    <property type="entry name" value="UDP-galactose 4-epimerase, domain 1"/>
    <property type="match status" value="1"/>
</dbReference>
<dbReference type="PANTHER" id="PTHR14087:SF7">
    <property type="entry name" value="THYMOCYTE NUCLEAR PROTEIN 1"/>
    <property type="match status" value="1"/>
</dbReference>
<sequence length="606" mass="67372">MASNYKTIAIIGITGCQGSSVARTFLNQPGWKLRGVTRRPTSAAAVQWQIKGVEMVYGDLELPGSMRRALKGATVVFGVTDFWQHIRDPEVQQQAADWAGSTSEIAFRREIQQGWTLVDAVAATVPTVERFIFSTLSSARTASEGAISSNLHFDSKAEITAYLKREYPALWTKTSLLTLGCYADNWKRYTHGTGRPEKVKDGVYKVCLPMDEHRVVPFVEPNADTGMFVKALLDLPAGENLVGAGSLMSWGDWCSIWGQVNNVECTFERQDRQAVEQAAGLVGREIADMYRFFEQYGYCGVDQKDVIYPWDLPGRIQYTTMEDYIQSQDWTSVLNPGAAAAIPKYNDDSSSSSEKVKSTRKTTKSTRQKRAREEDADEDVEEKSLPPAKRSAKSNPETKPAETKLKTAPKSAPPPATASNDSNRDADGKQEVFWLLKAEPLPRYENGVNVAFSIDDLANCTEPEPWGGVRNPQARNNMQAMRKGDLGFFYHSNAKPSGVVGILRVVEEAKVDETAFDKKDPYYDPKSDRAKPKWFCVGVEFVKKFDEVVDLKSIKDNAAAGGKLKDMQLITNGRLSVCRVRKEEWDHIMDMAEGNEKADAAMDGIS</sequence>
<dbReference type="Proteomes" id="UP000801428">
    <property type="component" value="Unassembled WGS sequence"/>
</dbReference>
<evidence type="ECO:0000259" key="7">
    <source>
        <dbReference type="Pfam" id="PF05368"/>
    </source>
</evidence>